<dbReference type="PANTHER" id="PTHR21539:SF0">
    <property type="entry name" value="SAGA-ASSOCIATED FACTOR 29"/>
    <property type="match status" value="1"/>
</dbReference>
<keyword evidence="2" id="KW-0805">Transcription regulation</keyword>
<dbReference type="GO" id="GO:0005634">
    <property type="term" value="C:nucleus"/>
    <property type="evidence" value="ECO:0007669"/>
    <property type="project" value="UniProtKB-SubCell"/>
</dbReference>
<feature type="compositionally biased region" description="Polar residues" evidence="6">
    <location>
        <begin position="126"/>
        <end position="142"/>
    </location>
</feature>
<dbReference type="PANTHER" id="PTHR21539">
    <property type="entry name" value="SAGA-ASSOCIATED FACTOR 29"/>
    <property type="match status" value="1"/>
</dbReference>
<evidence type="ECO:0000256" key="6">
    <source>
        <dbReference type="SAM" id="MobiDB-lite"/>
    </source>
</evidence>
<evidence type="ECO:0000256" key="5">
    <source>
        <dbReference type="SAM" id="Coils"/>
    </source>
</evidence>
<name>A0AAD9FSX8_PAPLA</name>
<sequence>MSRPRPVSRNPTMSDDKEVMTEVWHGLVNTLRQLPPVDPGTRIITDDDTPIRPIPAIESEKKTLDRALEQLEMLIALRRNEEQAIELARHTAAVPSHPVPIVTVQGSTPSGSGPPGSHHKRKRRTSLSYSASPAPTPIPNSAESALTSIASPLPGRGSTPGSREMVGKQRKEAFMDQLPLQPGRKIAFRQPSDKARGKSAPDEDEEVNWILATIQKCLGMDKMRYAVVDPDDGSSFNTTLRSIIPLPDPDSPPTSSSHPNNLEDFPRGTQVLALYPDTTSFYRATVVSAPLPGTGMGLGVRGGNGKPDPGAKKGVYRLKFVDDGDNIWDVDKHSVVKYPLPGN</sequence>
<feature type="coiled-coil region" evidence="5">
    <location>
        <begin position="54"/>
        <end position="84"/>
    </location>
</feature>
<evidence type="ECO:0000256" key="4">
    <source>
        <dbReference type="ARBA" id="ARBA00023242"/>
    </source>
</evidence>
<dbReference type="AlphaFoldDB" id="A0AAD9FSX8"/>
<evidence type="ECO:0000313" key="8">
    <source>
        <dbReference type="EMBL" id="KAK1925650.1"/>
    </source>
</evidence>
<feature type="region of interest" description="Disordered" evidence="6">
    <location>
        <begin position="148"/>
        <end position="167"/>
    </location>
</feature>
<evidence type="ECO:0000256" key="2">
    <source>
        <dbReference type="ARBA" id="ARBA00023015"/>
    </source>
</evidence>
<feature type="region of interest" description="Disordered" evidence="6">
    <location>
        <begin position="245"/>
        <end position="265"/>
    </location>
</feature>
<keyword evidence="3" id="KW-0804">Transcription</keyword>
<organism evidence="8 9">
    <name type="scientific">Papiliotrema laurentii</name>
    <name type="common">Cryptococcus laurentii</name>
    <dbReference type="NCBI Taxonomy" id="5418"/>
    <lineage>
        <taxon>Eukaryota</taxon>
        <taxon>Fungi</taxon>
        <taxon>Dikarya</taxon>
        <taxon>Basidiomycota</taxon>
        <taxon>Agaricomycotina</taxon>
        <taxon>Tremellomycetes</taxon>
        <taxon>Tremellales</taxon>
        <taxon>Rhynchogastremaceae</taxon>
        <taxon>Papiliotrema</taxon>
    </lineage>
</organism>
<dbReference type="InterPro" id="IPR047287">
    <property type="entry name" value="Tudor_SGF29_rpt2"/>
</dbReference>
<dbReference type="InterPro" id="IPR037802">
    <property type="entry name" value="SGF29"/>
</dbReference>
<proteinExistence type="predicted"/>
<dbReference type="GO" id="GO:0000124">
    <property type="term" value="C:SAGA complex"/>
    <property type="evidence" value="ECO:0007669"/>
    <property type="project" value="InterPro"/>
</dbReference>
<keyword evidence="5" id="KW-0175">Coiled coil</keyword>
<dbReference type="CDD" id="cd20394">
    <property type="entry name" value="Tudor_SGF29_rpt2"/>
    <property type="match status" value="1"/>
</dbReference>
<keyword evidence="4" id="KW-0539">Nucleus</keyword>
<dbReference type="InterPro" id="IPR047288">
    <property type="entry name" value="Tudor_SGF29_rpt1"/>
</dbReference>
<dbReference type="InterPro" id="IPR010750">
    <property type="entry name" value="SGF29_tudor-like_dom"/>
</dbReference>
<gene>
    <name evidence="8" type="ORF">DB88DRAFT_484620</name>
</gene>
<evidence type="ECO:0000256" key="1">
    <source>
        <dbReference type="ARBA" id="ARBA00004123"/>
    </source>
</evidence>
<accession>A0AAD9FSX8</accession>
<evidence type="ECO:0000313" key="9">
    <source>
        <dbReference type="Proteomes" id="UP001182556"/>
    </source>
</evidence>
<dbReference type="EMBL" id="JAODAN010000003">
    <property type="protein sequence ID" value="KAK1925650.1"/>
    <property type="molecule type" value="Genomic_DNA"/>
</dbReference>
<dbReference type="CDD" id="cd20393">
    <property type="entry name" value="Tudor_SGF29_rpt1"/>
    <property type="match status" value="1"/>
</dbReference>
<feature type="compositionally biased region" description="Low complexity" evidence="6">
    <location>
        <begin position="253"/>
        <end position="262"/>
    </location>
</feature>
<evidence type="ECO:0000256" key="3">
    <source>
        <dbReference type="ARBA" id="ARBA00023163"/>
    </source>
</evidence>
<feature type="domain" description="SGF29 C-terminal" evidence="7">
    <location>
        <begin position="176"/>
        <end position="343"/>
    </location>
</feature>
<feature type="region of interest" description="Disordered" evidence="6">
    <location>
        <begin position="99"/>
        <end position="142"/>
    </location>
</feature>
<evidence type="ECO:0000259" key="7">
    <source>
        <dbReference type="PROSITE" id="PS51518"/>
    </source>
</evidence>
<comment type="subcellular location">
    <subcellularLocation>
        <location evidence="1">Nucleus</location>
    </subcellularLocation>
</comment>
<dbReference type="Pfam" id="PF07039">
    <property type="entry name" value="SGF29_Tudor"/>
    <property type="match status" value="1"/>
</dbReference>
<keyword evidence="9" id="KW-1185">Reference proteome</keyword>
<dbReference type="Proteomes" id="UP001182556">
    <property type="component" value="Unassembled WGS sequence"/>
</dbReference>
<dbReference type="Gene3D" id="2.30.30.140">
    <property type="match status" value="2"/>
</dbReference>
<reference evidence="8" key="1">
    <citation type="submission" date="2023-02" db="EMBL/GenBank/DDBJ databases">
        <title>Identification and recombinant expression of a fungal hydrolase from Papiliotrema laurentii that hydrolyzes apple cutin and clears colloidal polyester polyurethane.</title>
        <authorList>
            <consortium name="DOE Joint Genome Institute"/>
            <person name="Roman V.A."/>
            <person name="Bojanowski C."/>
            <person name="Crable B.R."/>
            <person name="Wagner D.N."/>
            <person name="Hung C.S."/>
            <person name="Nadeau L.J."/>
            <person name="Schratz L."/>
            <person name="Haridas S."/>
            <person name="Pangilinan J."/>
            <person name="Lipzen A."/>
            <person name="Na H."/>
            <person name="Yan M."/>
            <person name="Ng V."/>
            <person name="Grigoriev I.V."/>
            <person name="Spatafora J.W."/>
            <person name="Barlow D."/>
            <person name="Biffinger J."/>
            <person name="Kelley-Loughnane N."/>
            <person name="Varaljay V.A."/>
            <person name="Crookes-Goodson W.J."/>
        </authorList>
    </citation>
    <scope>NUCLEOTIDE SEQUENCE</scope>
    <source>
        <strain evidence="8">5307AH</strain>
    </source>
</reference>
<protein>
    <submittedName>
        <fullName evidence="8">SGF29 tudor-like domain-containing protein</fullName>
    </submittedName>
</protein>
<comment type="caution">
    <text evidence="8">The sequence shown here is derived from an EMBL/GenBank/DDBJ whole genome shotgun (WGS) entry which is preliminary data.</text>
</comment>
<dbReference type="PROSITE" id="PS51518">
    <property type="entry name" value="SGF29_C"/>
    <property type="match status" value="1"/>
</dbReference>